<dbReference type="PROSITE" id="PS50893">
    <property type="entry name" value="ABC_TRANSPORTER_2"/>
    <property type="match status" value="1"/>
</dbReference>
<dbReference type="Gene3D" id="3.40.50.300">
    <property type="entry name" value="P-loop containing nucleotide triphosphate hydrolases"/>
    <property type="match status" value="1"/>
</dbReference>
<dbReference type="AlphaFoldDB" id="A0A7S2IBV9"/>
<evidence type="ECO:0000259" key="2">
    <source>
        <dbReference type="PROSITE" id="PS50893"/>
    </source>
</evidence>
<feature type="compositionally biased region" description="Low complexity" evidence="1">
    <location>
        <begin position="54"/>
        <end position="64"/>
    </location>
</feature>
<feature type="domain" description="ABC transporter" evidence="2">
    <location>
        <begin position="103"/>
        <end position="394"/>
    </location>
</feature>
<proteinExistence type="predicted"/>
<sequence>MNSPDNTKSATTSMRRLTTGCFSRVAHDACEHAYHLLSPRAHARDARESETSSRTETSSRSSPSTERDQQNKLPADPTADDMLIEVLDVEIHVDESDYDGGSVRFNEQVDKSRLPPIPPALSVIRKCNLQLAQGRIYAVVGRGKAQMLRLLAKVVHPTHGEVFVPPHMMIEHVELTTTMLKELSMYENLVIRVPRVEWRPPVNKVIEVCAMLGLPESWLQYLRDFSERSLAIGKAPPPQLLPDEEHAASVSLPGKKSGSRLHAVSPWAFQLSTSDMATLQLAMALFADPHLMVLHQPLRAFDSARAALVRETLQKFVADMGMGQILRGERGAFARTVVVSCHASDVETLGMCDGIIVMGRPLGGATLFDAEMLLEGTAQQETLHELQGTRGERLAKQVSSLLSGVKASHTPPREQAHKPQPSSPIPPMTPDELNV</sequence>
<dbReference type="GO" id="GO:0005524">
    <property type="term" value="F:ATP binding"/>
    <property type="evidence" value="ECO:0007669"/>
    <property type="project" value="InterPro"/>
</dbReference>
<evidence type="ECO:0000256" key="1">
    <source>
        <dbReference type="SAM" id="MobiDB-lite"/>
    </source>
</evidence>
<dbReference type="SUPFAM" id="SSF52540">
    <property type="entry name" value="P-loop containing nucleoside triphosphate hydrolases"/>
    <property type="match status" value="1"/>
</dbReference>
<feature type="region of interest" description="Disordered" evidence="1">
    <location>
        <begin position="39"/>
        <end position="79"/>
    </location>
</feature>
<feature type="region of interest" description="Disordered" evidence="1">
    <location>
        <begin position="403"/>
        <end position="435"/>
    </location>
</feature>
<reference evidence="3" key="1">
    <citation type="submission" date="2021-01" db="EMBL/GenBank/DDBJ databases">
        <authorList>
            <person name="Corre E."/>
            <person name="Pelletier E."/>
            <person name="Niang G."/>
            <person name="Scheremetjew M."/>
            <person name="Finn R."/>
            <person name="Kale V."/>
            <person name="Holt S."/>
            <person name="Cochrane G."/>
            <person name="Meng A."/>
            <person name="Brown T."/>
            <person name="Cohen L."/>
        </authorList>
    </citation>
    <scope>NUCLEOTIDE SEQUENCE</scope>
    <source>
        <strain evidence="3">UTEX LB 985</strain>
    </source>
</reference>
<protein>
    <recommendedName>
        <fullName evidence="2">ABC transporter domain-containing protein</fullName>
    </recommendedName>
</protein>
<organism evidence="3">
    <name type="scientific">Haptolina brevifila</name>
    <dbReference type="NCBI Taxonomy" id="156173"/>
    <lineage>
        <taxon>Eukaryota</taxon>
        <taxon>Haptista</taxon>
        <taxon>Haptophyta</taxon>
        <taxon>Prymnesiophyceae</taxon>
        <taxon>Prymnesiales</taxon>
        <taxon>Prymnesiaceae</taxon>
        <taxon>Haptolina</taxon>
    </lineage>
</organism>
<dbReference type="InterPro" id="IPR003439">
    <property type="entry name" value="ABC_transporter-like_ATP-bd"/>
</dbReference>
<name>A0A7S2IBV9_9EUKA</name>
<dbReference type="GO" id="GO:0016887">
    <property type="term" value="F:ATP hydrolysis activity"/>
    <property type="evidence" value="ECO:0007669"/>
    <property type="project" value="InterPro"/>
</dbReference>
<evidence type="ECO:0000313" key="3">
    <source>
        <dbReference type="EMBL" id="CAD9514369.1"/>
    </source>
</evidence>
<dbReference type="InterPro" id="IPR027417">
    <property type="entry name" value="P-loop_NTPase"/>
</dbReference>
<gene>
    <name evidence="3" type="ORF">CBRE1094_LOCUS32674</name>
</gene>
<dbReference type="EMBL" id="HBGU01060115">
    <property type="protein sequence ID" value="CAD9514369.1"/>
    <property type="molecule type" value="Transcribed_RNA"/>
</dbReference>
<feature type="region of interest" description="Disordered" evidence="1">
    <location>
        <begin position="236"/>
        <end position="255"/>
    </location>
</feature>
<feature type="compositionally biased region" description="Basic and acidic residues" evidence="1">
    <location>
        <begin position="42"/>
        <end position="53"/>
    </location>
</feature>
<accession>A0A7S2IBV9</accession>